<dbReference type="SUPFAM" id="SSF48371">
    <property type="entry name" value="ARM repeat"/>
    <property type="match status" value="1"/>
</dbReference>
<evidence type="ECO:0000256" key="3">
    <source>
        <dbReference type="SAM" id="MobiDB-lite"/>
    </source>
</evidence>
<feature type="coiled-coil region" evidence="2">
    <location>
        <begin position="1483"/>
        <end position="1510"/>
    </location>
</feature>
<dbReference type="SMART" id="SM01139">
    <property type="entry name" value="Drf_FH3"/>
    <property type="match status" value="1"/>
</dbReference>
<dbReference type="EMBL" id="JAWDJO010000173">
    <property type="protein sequence ID" value="KAL1890793.1"/>
    <property type="molecule type" value="Genomic_DNA"/>
</dbReference>
<name>A0ABR3YR69_9PEZI</name>
<feature type="domain" description="GBD/FH3" evidence="5">
    <location>
        <begin position="290"/>
        <end position="718"/>
    </location>
</feature>
<keyword evidence="2" id="KW-0175">Coiled coil</keyword>
<dbReference type="InterPro" id="IPR016024">
    <property type="entry name" value="ARM-type_fold"/>
</dbReference>
<dbReference type="PROSITE" id="PS51231">
    <property type="entry name" value="DAD"/>
    <property type="match status" value="1"/>
</dbReference>
<dbReference type="InterPro" id="IPR051661">
    <property type="entry name" value="Actin_filament_regulator"/>
</dbReference>
<feature type="compositionally biased region" description="Basic and acidic residues" evidence="3">
    <location>
        <begin position="1759"/>
        <end position="1776"/>
    </location>
</feature>
<evidence type="ECO:0000313" key="7">
    <source>
        <dbReference type="EMBL" id="KAL1890793.1"/>
    </source>
</evidence>
<feature type="region of interest" description="Disordered" evidence="3">
    <location>
        <begin position="926"/>
        <end position="966"/>
    </location>
</feature>
<feature type="compositionally biased region" description="Low complexity" evidence="3">
    <location>
        <begin position="1818"/>
        <end position="1835"/>
    </location>
</feature>
<dbReference type="Pfam" id="PF02181">
    <property type="entry name" value="FH2"/>
    <property type="match status" value="1"/>
</dbReference>
<feature type="region of interest" description="Disordered" evidence="3">
    <location>
        <begin position="1"/>
        <end position="72"/>
    </location>
</feature>
<evidence type="ECO:0000259" key="4">
    <source>
        <dbReference type="PROSITE" id="PS51231"/>
    </source>
</evidence>
<dbReference type="InterPro" id="IPR010472">
    <property type="entry name" value="FH3_dom"/>
</dbReference>
<dbReference type="SUPFAM" id="SSF101447">
    <property type="entry name" value="Formin homology 2 domain (FH2 domain)"/>
    <property type="match status" value="1"/>
</dbReference>
<feature type="compositionally biased region" description="Low complexity" evidence="3">
    <location>
        <begin position="150"/>
        <end position="168"/>
    </location>
</feature>
<feature type="compositionally biased region" description="Low complexity" evidence="3">
    <location>
        <begin position="27"/>
        <end position="52"/>
    </location>
</feature>
<dbReference type="Proteomes" id="UP001583280">
    <property type="component" value="Unassembled WGS sequence"/>
</dbReference>
<feature type="domain" description="DAD" evidence="4">
    <location>
        <begin position="1632"/>
        <end position="1664"/>
    </location>
</feature>
<dbReference type="InterPro" id="IPR015425">
    <property type="entry name" value="FH2_Formin"/>
</dbReference>
<dbReference type="Gene3D" id="1.20.58.2220">
    <property type="entry name" value="Formin, FH2 domain"/>
    <property type="match status" value="1"/>
</dbReference>
<feature type="compositionally biased region" description="Pro residues" evidence="3">
    <location>
        <begin position="1088"/>
        <end position="1172"/>
    </location>
</feature>
<organism evidence="7 8">
    <name type="scientific">Ceratocystis pirilliformis</name>
    <dbReference type="NCBI Taxonomy" id="259994"/>
    <lineage>
        <taxon>Eukaryota</taxon>
        <taxon>Fungi</taxon>
        <taxon>Dikarya</taxon>
        <taxon>Ascomycota</taxon>
        <taxon>Pezizomycotina</taxon>
        <taxon>Sordariomycetes</taxon>
        <taxon>Hypocreomycetidae</taxon>
        <taxon>Microascales</taxon>
        <taxon>Ceratocystidaceae</taxon>
        <taxon>Ceratocystis</taxon>
    </lineage>
</organism>
<evidence type="ECO:0000256" key="1">
    <source>
        <dbReference type="ARBA" id="ARBA00037935"/>
    </source>
</evidence>
<keyword evidence="8" id="KW-1185">Reference proteome</keyword>
<feature type="region of interest" description="Disordered" evidence="3">
    <location>
        <begin position="245"/>
        <end position="293"/>
    </location>
</feature>
<dbReference type="PROSITE" id="PS51232">
    <property type="entry name" value="GBD_FH3"/>
    <property type="match status" value="1"/>
</dbReference>
<evidence type="ECO:0000259" key="6">
    <source>
        <dbReference type="PROSITE" id="PS51444"/>
    </source>
</evidence>
<proteinExistence type="inferred from homology"/>
<evidence type="ECO:0000313" key="8">
    <source>
        <dbReference type="Proteomes" id="UP001583280"/>
    </source>
</evidence>
<feature type="region of interest" description="Disordered" evidence="3">
    <location>
        <begin position="1014"/>
        <end position="1176"/>
    </location>
</feature>
<feature type="region of interest" description="Disordered" evidence="3">
    <location>
        <begin position="1748"/>
        <end position="1806"/>
    </location>
</feature>
<feature type="compositionally biased region" description="Polar residues" evidence="3">
    <location>
        <begin position="928"/>
        <end position="953"/>
    </location>
</feature>
<gene>
    <name evidence="7" type="ORF">Cpir12675_005247</name>
</gene>
<dbReference type="PROSITE" id="PS51444">
    <property type="entry name" value="FH2"/>
    <property type="match status" value="1"/>
</dbReference>
<sequence length="1906" mass="209119">MSSNDKPRSFFSRNRNKDRRDDGRYSANPAATLNANSNANTDNFDTATIRSTTSRHTHHRRESSTVSLDHSEATDLGISAGVLTSIPINYDNNSSSSSGRPPTQGGDANNHRGGGGPGQSPLPHHLNGTSDYHQYPTFDPPPPMSYGQRPSSSQSQNPSQSHFSNHQSRYNPAQGGITMASTGRAPQMQQWGPAGGPRASHASMASMASVSTTVTGNSQLSPRSDSYNNPLRASDQASIYSVAASTYSTDQPPPSRSSRIGYSSRSSNRTTQFSIAPGQIPPGPEGFQFNKPDDDHVIDDMFVSLMQKRGWHNLPEQARRQMMAYPSAKKWMLLHQDALTEYQAKQRQRLTARSGQYTTALDVTACSEEEGAPEWYLRRIMEDKLDSKLLGSLEVNLRTQQIGWVKRFVDTQGQVALTTLLLKLNRKTAQGPASPFDTSREKNLEREYDIVKCIKALMNNKFGADDALQHQQVIIALATCLTSPRISTRRLVSEVLTFLCHWGNGDGHVKVIQALDSVKSQQGENGRFDAWMRLVEVSIDGRGKMGSLVGASDEMRSGGVGMESLLMEYAVATLMLVNMLIDASVDDLQLRIHIRAQFTATGIKRILTKMESFQYEPIDKQIERFRTNEAIDYEDMLERENSSIKDNIEGDIKDLNDPIQITEAIQQRLAGSKTQDYFVSAMQHLLLLPHTDTEERLRLFQLVDSMLSYVAMDRRLPDMDLKQSLNFTVQALLDKLHTDSEARQALDEALEARQIADAAMSERDEVKAQLELGADGLVAKLQKQLDEQARFIEAQRRQADNLKAELENSQQARSKEAQRYELESRELYLMLRDAQDVAASNASKGLTPGVTVEGVAGGKKLAEQDPARMQGILDRERLLERLQTQIERQKALYKLEGRTWGEGTGPSDKLRALREEMDGVETGLTPRDFTNSMLGSFRSRVSTRSSKNNSKGSPRQGDEDDSILKDDLDDYDASATEDSVIYEKPKIVKMRKPVLDPKSQANQANLLSEMAGKFRKVDDSDSEEGATSGPSHPSMESQGSPITPTEGDMPKIKIEDTSVSLDSEAAPPPPPPPPPMPLPGQIPGLGGAPPPPPPPMPLPGQIPGLGGPPPPPPPPMPLPGQIPGLGGPPPPPPPPMPLPGQIPGLGGPPPPPPPPPMPGARGAPPPPPPPLPGAMHGHFIPQPAFTSTTSLGLSVLRPKKKLKALHWDKVDSPLSTHWAAHAPSAEAREEKYAELGRRGILDEVEKLFMAKEIKQIGKASSNKKDEKKQIISTDTRKAFEIALAKFSHYSVDKVVQMIIHCDHEVLDNPVVMDFLQKEDLCNVPDNTAKLIAPYSKDWTGPNANSPDREQDPSELTRQDQIYLYTAFELHHYWKSRMRALALTRSFETDYDEINSKIKHVMTVSESLRDSVSLMNVLGLILDIGNYMNDANKQARGFKLSSLARLGMVKDDKNESTLADLVERIVRTQYPEWETFADDIGGVLKAQKVNVDQLQQDARHYINNIRNVQTSLDSGNLSDPKKFHPQDRVSQVVQRCMKEARRKADQMELYLEEMCKSYDDIMAFYGEDSADENARRDFFSKLATFISEWKKSRDKNIKLEQIHRRNEASMKRKNALPKSIKTGASVVEVSQLTPTNTGAMDSLMEKLRKAAPQVKDKRERRRRALLRDRHQDRVASGQPVPDLSEIPESEASFQAVSGDQTGPASARSDEPTSAGAGSAPTMLSPSLSAGGGGGEDDVALRAAELLRGMKLGDAAESPEDAEKRDSMRRVRMGEERKARRRRRETNRSDASSAGLPASPTKMASAGAAALAAVAALTGDTSIPTSSTSPTSLSPASAENAAKAFLTGGTEAVEPESPQPDADTEVQKEIAPVSSPQPGEAAGQDKQVSGAAGSTEITVSKGISDKDD</sequence>
<accession>A0ABR3YR69</accession>
<dbReference type="InterPro" id="IPR042201">
    <property type="entry name" value="FH2_Formin_sf"/>
</dbReference>
<feature type="region of interest" description="Disordered" evidence="3">
    <location>
        <begin position="1818"/>
        <end position="1906"/>
    </location>
</feature>
<dbReference type="InterPro" id="IPR010473">
    <property type="entry name" value="GTPase-bd"/>
</dbReference>
<evidence type="ECO:0008006" key="9">
    <source>
        <dbReference type="Google" id="ProtNLM"/>
    </source>
</evidence>
<feature type="compositionally biased region" description="Pro residues" evidence="3">
    <location>
        <begin position="1066"/>
        <end position="1080"/>
    </location>
</feature>
<dbReference type="Pfam" id="PF06367">
    <property type="entry name" value="Drf_FH3"/>
    <property type="match status" value="1"/>
</dbReference>
<feature type="region of interest" description="Disordered" evidence="3">
    <location>
        <begin position="89"/>
        <end position="231"/>
    </location>
</feature>
<protein>
    <recommendedName>
        <fullName evidence="9">Cytokinesis protein sepA</fullName>
    </recommendedName>
</protein>
<dbReference type="PANTHER" id="PTHR47102">
    <property type="entry name" value="PROTEIN BNI1"/>
    <property type="match status" value="1"/>
</dbReference>
<feature type="compositionally biased region" description="Polar residues" evidence="3">
    <location>
        <begin position="1690"/>
        <end position="1702"/>
    </location>
</feature>
<reference evidence="7 8" key="1">
    <citation type="journal article" date="2024" name="IMA Fungus">
        <title>IMA Genome - F19 : A genome assembly and annotation guide to empower mycologists, including annotated draft genome sequences of Ceratocystis pirilliformis, Diaporthe australafricana, Fusarium ophioides, Paecilomyces lecythidis, and Sporothrix stenoceras.</title>
        <authorList>
            <person name="Aylward J."/>
            <person name="Wilson A.M."/>
            <person name="Visagie C.M."/>
            <person name="Spraker J."/>
            <person name="Barnes I."/>
            <person name="Buitendag C."/>
            <person name="Ceriani C."/>
            <person name="Del Mar Angel L."/>
            <person name="du Plessis D."/>
            <person name="Fuchs T."/>
            <person name="Gasser K."/>
            <person name="Kramer D."/>
            <person name="Li W."/>
            <person name="Munsamy K."/>
            <person name="Piso A."/>
            <person name="Price J.L."/>
            <person name="Sonnekus B."/>
            <person name="Thomas C."/>
            <person name="van der Nest A."/>
            <person name="van Dijk A."/>
            <person name="van Heerden A."/>
            <person name="van Vuuren N."/>
            <person name="Yilmaz N."/>
            <person name="Duong T.A."/>
            <person name="van der Merwe N.A."/>
            <person name="Wingfield M.J."/>
            <person name="Wingfield B.D."/>
        </authorList>
    </citation>
    <scope>NUCLEOTIDE SEQUENCE [LARGE SCALE GENOMIC DNA]</scope>
    <source>
        <strain evidence="7 8">CMW 12675</strain>
    </source>
</reference>
<dbReference type="Gene3D" id="1.10.238.150">
    <property type="entry name" value="Formin, FH3 diaphanous domain"/>
    <property type="match status" value="1"/>
</dbReference>
<dbReference type="PANTHER" id="PTHR47102:SF2">
    <property type="entry name" value="PROTEIN BNI1"/>
    <property type="match status" value="1"/>
</dbReference>
<feature type="coiled-coil region" evidence="2">
    <location>
        <begin position="778"/>
        <end position="823"/>
    </location>
</feature>
<dbReference type="InterPro" id="IPR011989">
    <property type="entry name" value="ARM-like"/>
</dbReference>
<evidence type="ECO:0000259" key="5">
    <source>
        <dbReference type="PROSITE" id="PS51232"/>
    </source>
</evidence>
<feature type="domain" description="FH2" evidence="6">
    <location>
        <begin position="1192"/>
        <end position="1614"/>
    </location>
</feature>
<comment type="caution">
    <text evidence="7">The sequence shown here is derived from an EMBL/GenBank/DDBJ whole genome shotgun (WGS) entry which is preliminary data.</text>
</comment>
<evidence type="ECO:0000256" key="2">
    <source>
        <dbReference type="SAM" id="Coils"/>
    </source>
</evidence>
<dbReference type="InterPro" id="IPR014767">
    <property type="entry name" value="DAD_dom"/>
</dbReference>
<dbReference type="Gene3D" id="6.10.30.50">
    <property type="match status" value="1"/>
</dbReference>
<feature type="compositionally biased region" description="Polar residues" evidence="3">
    <location>
        <begin position="1028"/>
        <end position="1043"/>
    </location>
</feature>
<feature type="region of interest" description="Disordered" evidence="3">
    <location>
        <begin position="1647"/>
        <end position="1735"/>
    </location>
</feature>
<feature type="compositionally biased region" description="Low complexity" evidence="3">
    <location>
        <begin position="256"/>
        <end position="269"/>
    </location>
</feature>
<dbReference type="Gene3D" id="1.25.10.10">
    <property type="entry name" value="Leucine-rich Repeat Variant"/>
    <property type="match status" value="1"/>
</dbReference>
<comment type="similarity">
    <text evidence="1">Belongs to the formin homology family. BNI1 subfamily.</text>
</comment>
<feature type="compositionally biased region" description="Polar residues" evidence="3">
    <location>
        <begin position="89"/>
        <end position="101"/>
    </location>
</feature>
<dbReference type="SMART" id="SM01140">
    <property type="entry name" value="Drf_GBD"/>
    <property type="match status" value="1"/>
</dbReference>
<dbReference type="SMART" id="SM00498">
    <property type="entry name" value="FH2"/>
    <property type="match status" value="1"/>
</dbReference>
<dbReference type="InterPro" id="IPR014768">
    <property type="entry name" value="GBD/FH3_dom"/>
</dbReference>
<feature type="compositionally biased region" description="Polar residues" evidence="3">
    <location>
        <begin position="216"/>
        <end position="231"/>
    </location>
</feature>
<feature type="compositionally biased region" description="Low complexity" evidence="3">
    <location>
        <begin position="199"/>
        <end position="215"/>
    </location>
</feature>
<dbReference type="Pfam" id="PF06371">
    <property type="entry name" value="Drf_GBD"/>
    <property type="match status" value="1"/>
</dbReference>